<dbReference type="Pfam" id="PF00148">
    <property type="entry name" value="Oxidored_nitro"/>
    <property type="match status" value="1"/>
</dbReference>
<dbReference type="PANTHER" id="PTHR42956:SF1">
    <property type="entry name" value="NITROGENASE IRON-MOLYBDENUM COFACTOR BIOSYNTHESIS PROTEIN NIFE"/>
    <property type="match status" value="1"/>
</dbReference>
<dbReference type="InterPro" id="IPR000510">
    <property type="entry name" value="Nase/OxRdtase_comp1"/>
</dbReference>
<evidence type="ECO:0000313" key="3">
    <source>
        <dbReference type="Proteomes" id="UP000324575"/>
    </source>
</evidence>
<evidence type="ECO:0000313" key="2">
    <source>
        <dbReference type="EMBL" id="KAA6300564.1"/>
    </source>
</evidence>
<dbReference type="AlphaFoldDB" id="A0A5M8NXS7"/>
<dbReference type="EMBL" id="SNRX01000067">
    <property type="protein sequence ID" value="KAA6300564.1"/>
    <property type="molecule type" value="Genomic_DNA"/>
</dbReference>
<organism evidence="2 3">
    <name type="scientific">Candidatus Ordinivivax streblomastigis</name>
    <dbReference type="NCBI Taxonomy" id="2540710"/>
    <lineage>
        <taxon>Bacteria</taxon>
        <taxon>Pseudomonadati</taxon>
        <taxon>Bacteroidota</taxon>
        <taxon>Bacteroidia</taxon>
        <taxon>Bacteroidales</taxon>
        <taxon>Candidatus Ordinivivax</taxon>
    </lineage>
</organism>
<sequence>MFDIKSNQCGTRESRLGSFVGYSGSLHEIGQQVCGGCTQEKKRCFSQASGCPSGCALGQLSGINDAAIVHHGPSGCAGTAIGIASTYELLSEALGKKREHFAYTCTDMTESDTVFGSTDNLKDVVLETYRRYHPKAIFIGASCVSGIIGEDLEGILDDLKDEIPVPIAPVHCEGFKSQIWATGFDVAQHAILKYIVKPPQKKTNKVNLIGFARGTAWNACTDLKRLFDIIGVKPTYLLTLSTVEELEHLSEAAATIVTCGTLGNYLAHGLESEYGVPYIRSLQPHGIIGFEDWSRQLAKITGKEAEVEKYLQEEKDIYQPQIDKVKDKLKGKRAMIAMGPGFGSYYSRIVQEFGMELTHISSWHFDKQYEDGQQPVAFKYLVDNSPDIPFSVNDLQNYEYMNILDKIKPDIFLTRHPGSTVWAMKIGTPSYCVYDEYTALGYKGMLRFGNLMLDIITNRSFTENLSKRIRLPYTQWWLQQKPDSLLIED</sequence>
<dbReference type="GO" id="GO:0016163">
    <property type="term" value="F:nitrogenase activity"/>
    <property type="evidence" value="ECO:0007669"/>
    <property type="project" value="UniProtKB-EC"/>
</dbReference>
<gene>
    <name evidence="2" type="ORF">EZS26_003288</name>
</gene>
<dbReference type="EC" id="1.18.6.1" evidence="2"/>
<protein>
    <submittedName>
        <fullName evidence="2">Nitrogenase molybdenum-iron protein alpha chain</fullName>
        <ecNumber evidence="2">1.18.6.1</ecNumber>
    </submittedName>
</protein>
<dbReference type="Proteomes" id="UP000324575">
    <property type="component" value="Unassembled WGS sequence"/>
</dbReference>
<evidence type="ECO:0000259" key="1">
    <source>
        <dbReference type="Pfam" id="PF00148"/>
    </source>
</evidence>
<dbReference type="InterPro" id="IPR049939">
    <property type="entry name" value="NifE-like"/>
</dbReference>
<dbReference type="Gene3D" id="3.40.50.1980">
    <property type="entry name" value="Nitrogenase molybdenum iron protein domain"/>
    <property type="match status" value="3"/>
</dbReference>
<name>A0A5M8NXS7_9BACT</name>
<comment type="caution">
    <text evidence="2">The sequence shown here is derived from an EMBL/GenBank/DDBJ whole genome shotgun (WGS) entry which is preliminary data.</text>
</comment>
<proteinExistence type="predicted"/>
<dbReference type="SUPFAM" id="SSF53807">
    <property type="entry name" value="Helical backbone' metal receptor"/>
    <property type="match status" value="1"/>
</dbReference>
<reference evidence="2 3" key="1">
    <citation type="submission" date="2019-03" db="EMBL/GenBank/DDBJ databases">
        <title>Single cell metagenomics reveals metabolic interactions within the superorganism composed of flagellate Streblomastix strix and complex community of Bacteroidetes bacteria on its surface.</title>
        <authorList>
            <person name="Treitli S.C."/>
            <person name="Kolisko M."/>
            <person name="Husnik F."/>
            <person name="Keeling P."/>
            <person name="Hampl V."/>
        </authorList>
    </citation>
    <scope>NUCLEOTIDE SEQUENCE [LARGE SCALE GENOMIC DNA]</scope>
    <source>
        <strain evidence="2">St1</strain>
    </source>
</reference>
<accession>A0A5M8NXS7</accession>
<keyword evidence="2" id="KW-0560">Oxidoreductase</keyword>
<dbReference type="PANTHER" id="PTHR42956">
    <property type="entry name" value="NITROGENASE IRON-MOLYBDENUM COFACTOR BIOSYNTHESIS PROTEIN NIFE"/>
    <property type="match status" value="1"/>
</dbReference>
<feature type="domain" description="Nitrogenase/oxidoreductase component 1" evidence="1">
    <location>
        <begin position="51"/>
        <end position="453"/>
    </location>
</feature>